<sequence>MPRSASQRFDANGEDFNRDSRLQDSDEGDDPNDVEEDDNSSDDEELDVDDDPRFISAAMPEAGATAEHLRTLLYDSQVKYGELLALYRKVKADKSDLKLRVEALKAQSGPTKGKKKNVISSSLIKKHIEPIDTCGRKYGLLVHPFPTNNMFINIGPKRPDVNPNGPERYMSPEMEKLGFIAELFDAVTPGKTLHPLFEHAEFGSAFCYAANSVRSNSLTPLKSNLVSFIFPHLARHLSKTVMRNGQEATLLVSPSERGKDVELLRLLGHHPERKKEEDRYDQLPPLLYKDGNTDRVENLFLGHGLTDIACVALFGAGVLRTLSPTSNSSGVKWKITHATPGLIALSCILARYLISEDTALQPQGKQTRILYQRDFEAYKRMIIKSAHTPHMQRVVASFQRDVFVRLGRAKPNTVAPVDATETEPNAIELAMAQMENEVVITADAAPISTSSGQSLSYLSNPYIYDDGPALPPPTTPDRSSTSSPEPSRAQSVDLFDHDVPTPVSQGSSGLSHARPGSNRSIPSRAPAPISSGSRAPSGSRPIIARVTSGSQAARLEPPHAASPILQTDIGGIAQAAPKGKKVRGKKAVSRDDDMEPEPEVRRSSRRK</sequence>
<feature type="compositionally biased region" description="Acidic residues" evidence="1">
    <location>
        <begin position="25"/>
        <end position="48"/>
    </location>
</feature>
<dbReference type="OrthoDB" id="2803638at2759"/>
<protein>
    <submittedName>
        <fullName evidence="2">Uncharacterized protein</fullName>
    </submittedName>
</protein>
<dbReference type="EMBL" id="SGPM01001005">
    <property type="protein sequence ID" value="THH13912.1"/>
    <property type="molecule type" value="Genomic_DNA"/>
</dbReference>
<name>A0A4S4LNT2_9APHY</name>
<evidence type="ECO:0000313" key="2">
    <source>
        <dbReference type="EMBL" id="THH13912.1"/>
    </source>
</evidence>
<dbReference type="AlphaFoldDB" id="A0A4S4LNT2"/>
<feature type="compositionally biased region" description="Basic and acidic residues" evidence="1">
    <location>
        <begin position="15"/>
        <end position="24"/>
    </location>
</feature>
<accession>A0A4S4LNT2</accession>
<feature type="region of interest" description="Disordered" evidence="1">
    <location>
        <begin position="463"/>
        <end position="607"/>
    </location>
</feature>
<feature type="compositionally biased region" description="Low complexity" evidence="1">
    <location>
        <begin position="519"/>
        <end position="542"/>
    </location>
</feature>
<dbReference type="InterPro" id="IPR046521">
    <property type="entry name" value="DUF6698"/>
</dbReference>
<keyword evidence="3" id="KW-1185">Reference proteome</keyword>
<organism evidence="2 3">
    <name type="scientific">Antrodiella citrinella</name>
    <dbReference type="NCBI Taxonomy" id="2447956"/>
    <lineage>
        <taxon>Eukaryota</taxon>
        <taxon>Fungi</taxon>
        <taxon>Dikarya</taxon>
        <taxon>Basidiomycota</taxon>
        <taxon>Agaricomycotina</taxon>
        <taxon>Agaricomycetes</taxon>
        <taxon>Polyporales</taxon>
        <taxon>Steccherinaceae</taxon>
        <taxon>Antrodiella</taxon>
    </lineage>
</organism>
<feature type="compositionally biased region" description="Basic residues" evidence="1">
    <location>
        <begin position="578"/>
        <end position="587"/>
    </location>
</feature>
<comment type="caution">
    <text evidence="2">The sequence shown here is derived from an EMBL/GenBank/DDBJ whole genome shotgun (WGS) entry which is preliminary data.</text>
</comment>
<feature type="compositionally biased region" description="Basic and acidic residues" evidence="1">
    <location>
        <begin position="598"/>
        <end position="607"/>
    </location>
</feature>
<feature type="region of interest" description="Disordered" evidence="1">
    <location>
        <begin position="1"/>
        <end position="48"/>
    </location>
</feature>
<evidence type="ECO:0000256" key="1">
    <source>
        <dbReference type="SAM" id="MobiDB-lite"/>
    </source>
</evidence>
<gene>
    <name evidence="2" type="ORF">EUX98_g9669</name>
</gene>
<dbReference type="Pfam" id="PF20414">
    <property type="entry name" value="DUF6698"/>
    <property type="match status" value="1"/>
</dbReference>
<reference evidence="2 3" key="1">
    <citation type="submission" date="2019-02" db="EMBL/GenBank/DDBJ databases">
        <title>Genome sequencing of the rare red list fungi Antrodiella citrinella (Flaviporus citrinellus).</title>
        <authorList>
            <person name="Buettner E."/>
            <person name="Kellner H."/>
        </authorList>
    </citation>
    <scope>NUCLEOTIDE SEQUENCE [LARGE SCALE GENOMIC DNA]</scope>
    <source>
        <strain evidence="2 3">DSM 108506</strain>
    </source>
</reference>
<proteinExistence type="predicted"/>
<dbReference type="Proteomes" id="UP000308730">
    <property type="component" value="Unassembled WGS sequence"/>
</dbReference>
<evidence type="ECO:0000313" key="3">
    <source>
        <dbReference type="Proteomes" id="UP000308730"/>
    </source>
</evidence>
<feature type="compositionally biased region" description="Low complexity" evidence="1">
    <location>
        <begin position="476"/>
        <end position="487"/>
    </location>
</feature>